<evidence type="ECO:0000313" key="2">
    <source>
        <dbReference type="EMBL" id="VHO06159.1"/>
    </source>
</evidence>
<protein>
    <recommendedName>
        <fullName evidence="3">Lipoprotein</fullName>
    </recommendedName>
</protein>
<dbReference type="PROSITE" id="PS51257">
    <property type="entry name" value="PROKAR_LIPOPROTEIN"/>
    <property type="match status" value="1"/>
</dbReference>
<sequence length="180" mass="19031">MFKKLGLASLVVLSLSACSTYSVNRYAVSVDNISSLKSVVGSNINVGEFNSATESKTSIMCRGVGPIKTPDGQTFEGFIRKAFVDELKMAELYDGNAPVTLTGTLNSIDFSSASGSWDIAMTINSSNGQSISVSESYSFTSSFYGETACNQTAQALMPAVQNLIGKIVQNEGFSNLIKGS</sequence>
<gene>
    <name evidence="2" type="ORF">BAL341_3197</name>
</gene>
<reference evidence="2" key="1">
    <citation type="submission" date="2019-04" db="EMBL/GenBank/DDBJ databases">
        <authorList>
            <person name="Brambilla D."/>
        </authorList>
    </citation>
    <scope>NUCLEOTIDE SEQUENCE</scope>
    <source>
        <strain evidence="2">BAL1</strain>
    </source>
</reference>
<name>A0A486XV17_9GAMM</name>
<proteinExistence type="predicted"/>
<dbReference type="EMBL" id="CAAJGR010000023">
    <property type="protein sequence ID" value="VHO06159.1"/>
    <property type="molecule type" value="Genomic_DNA"/>
</dbReference>
<keyword evidence="1" id="KW-0732">Signal</keyword>
<accession>A0A486XV17</accession>
<feature type="signal peptide" evidence="1">
    <location>
        <begin position="1"/>
        <end position="19"/>
    </location>
</feature>
<organism evidence="2">
    <name type="scientific">Rheinheimera sp. BAL341</name>
    <dbReference type="NCBI Taxonomy" id="1708203"/>
    <lineage>
        <taxon>Bacteria</taxon>
        <taxon>Pseudomonadati</taxon>
        <taxon>Pseudomonadota</taxon>
        <taxon>Gammaproteobacteria</taxon>
        <taxon>Chromatiales</taxon>
        <taxon>Chromatiaceae</taxon>
        <taxon>Rheinheimera</taxon>
    </lineage>
</organism>
<evidence type="ECO:0000256" key="1">
    <source>
        <dbReference type="SAM" id="SignalP"/>
    </source>
</evidence>
<feature type="chain" id="PRO_5019830976" description="Lipoprotein" evidence="1">
    <location>
        <begin position="20"/>
        <end position="180"/>
    </location>
</feature>
<dbReference type="AlphaFoldDB" id="A0A486XV17"/>
<evidence type="ECO:0008006" key="3">
    <source>
        <dbReference type="Google" id="ProtNLM"/>
    </source>
</evidence>